<organism evidence="5 6">
    <name type="scientific">Cognatiluteimonas weifangensis</name>
    <dbReference type="NCBI Taxonomy" id="2303539"/>
    <lineage>
        <taxon>Bacteria</taxon>
        <taxon>Pseudomonadati</taxon>
        <taxon>Pseudomonadota</taxon>
        <taxon>Gammaproteobacteria</taxon>
        <taxon>Lysobacterales</taxon>
        <taxon>Lysobacteraceae</taxon>
        <taxon>Cognatiluteimonas</taxon>
    </lineage>
</organism>
<evidence type="ECO:0000313" key="5">
    <source>
        <dbReference type="EMBL" id="RFP60770.1"/>
    </source>
</evidence>
<comment type="similarity">
    <text evidence="1 3">Belongs to the short-chain dehydrogenases/reductases (SDR) family.</text>
</comment>
<evidence type="ECO:0000256" key="1">
    <source>
        <dbReference type="ARBA" id="ARBA00006484"/>
    </source>
</evidence>
<dbReference type="PROSITE" id="PS00061">
    <property type="entry name" value="ADH_SHORT"/>
    <property type="match status" value="1"/>
</dbReference>
<comment type="caution">
    <text evidence="5">The sequence shown here is derived from an EMBL/GenBank/DDBJ whole genome shotgun (WGS) entry which is preliminary data.</text>
</comment>
<dbReference type="InterPro" id="IPR057326">
    <property type="entry name" value="KR_dom"/>
</dbReference>
<evidence type="ECO:0000256" key="2">
    <source>
        <dbReference type="ARBA" id="ARBA00023002"/>
    </source>
</evidence>
<dbReference type="Pfam" id="PF00106">
    <property type="entry name" value="adh_short"/>
    <property type="match status" value="1"/>
</dbReference>
<dbReference type="PANTHER" id="PTHR42879:SF2">
    <property type="entry name" value="3-OXOACYL-[ACYL-CARRIER-PROTEIN] REDUCTASE FABG"/>
    <property type="match status" value="1"/>
</dbReference>
<evidence type="ECO:0000313" key="6">
    <source>
        <dbReference type="Proteomes" id="UP000262917"/>
    </source>
</evidence>
<dbReference type="GO" id="GO:0042619">
    <property type="term" value="P:poly-hydroxybutyrate biosynthetic process"/>
    <property type="evidence" value="ECO:0007669"/>
    <property type="project" value="InterPro"/>
</dbReference>
<dbReference type="AlphaFoldDB" id="A0A372DMH8"/>
<dbReference type="NCBIfam" id="NF009464">
    <property type="entry name" value="PRK12824.1"/>
    <property type="match status" value="1"/>
</dbReference>
<dbReference type="InterPro" id="IPR020904">
    <property type="entry name" value="Sc_DH/Rdtase_CS"/>
</dbReference>
<feature type="domain" description="Ketoreductase" evidence="4">
    <location>
        <begin position="4"/>
        <end position="183"/>
    </location>
</feature>
<dbReference type="SUPFAM" id="SSF51735">
    <property type="entry name" value="NAD(P)-binding Rossmann-fold domains"/>
    <property type="match status" value="1"/>
</dbReference>
<reference evidence="5 6" key="1">
    <citation type="submission" date="2018-08" db="EMBL/GenBank/DDBJ databases">
        <title>Lysobacter weifangensis sp. nov., a new member of the family 'Xanthomonadaceae', isolated from soil in a farmland.</title>
        <authorList>
            <person name="Zhao H."/>
        </authorList>
    </citation>
    <scope>NUCLEOTIDE SEQUENCE [LARGE SCALE GENOMIC DNA]</scope>
    <source>
        <strain evidence="5 6">WF-2</strain>
    </source>
</reference>
<evidence type="ECO:0000256" key="3">
    <source>
        <dbReference type="RuleBase" id="RU000363"/>
    </source>
</evidence>
<dbReference type="PRINTS" id="PR00081">
    <property type="entry name" value="GDHRDH"/>
</dbReference>
<dbReference type="InterPro" id="IPR050259">
    <property type="entry name" value="SDR"/>
</dbReference>
<dbReference type="SMART" id="SM00822">
    <property type="entry name" value="PKS_KR"/>
    <property type="match status" value="1"/>
</dbReference>
<evidence type="ECO:0000259" key="4">
    <source>
        <dbReference type="SMART" id="SM00822"/>
    </source>
</evidence>
<dbReference type="NCBIfam" id="NF009466">
    <property type="entry name" value="PRK12826.1-2"/>
    <property type="match status" value="1"/>
</dbReference>
<keyword evidence="6" id="KW-1185">Reference proteome</keyword>
<dbReference type="PANTHER" id="PTHR42879">
    <property type="entry name" value="3-OXOACYL-(ACYL-CARRIER-PROTEIN) REDUCTASE"/>
    <property type="match status" value="1"/>
</dbReference>
<proteinExistence type="inferred from homology"/>
<protein>
    <submittedName>
        <fullName evidence="5">Beta-ketoacyl-ACP reductase</fullName>
    </submittedName>
</protein>
<dbReference type="NCBIfam" id="TIGR01829">
    <property type="entry name" value="AcAcCoA_reduct"/>
    <property type="match status" value="1"/>
</dbReference>
<dbReference type="InterPro" id="IPR036291">
    <property type="entry name" value="NAD(P)-bd_dom_sf"/>
</dbReference>
<dbReference type="RefSeq" id="WP_117202379.1">
    <property type="nucleotide sequence ID" value="NZ_JBHTBK010000021.1"/>
</dbReference>
<dbReference type="Proteomes" id="UP000262917">
    <property type="component" value="Unassembled WGS sequence"/>
</dbReference>
<dbReference type="EMBL" id="QVPD01000005">
    <property type="protein sequence ID" value="RFP60770.1"/>
    <property type="molecule type" value="Genomic_DNA"/>
</dbReference>
<dbReference type="GO" id="GO:0005737">
    <property type="term" value="C:cytoplasm"/>
    <property type="evidence" value="ECO:0007669"/>
    <property type="project" value="InterPro"/>
</dbReference>
<gene>
    <name evidence="5" type="ORF">D0Y53_06350</name>
</gene>
<dbReference type="CDD" id="cd05333">
    <property type="entry name" value="BKR_SDR_c"/>
    <property type="match status" value="1"/>
</dbReference>
<dbReference type="GO" id="GO:0032787">
    <property type="term" value="P:monocarboxylic acid metabolic process"/>
    <property type="evidence" value="ECO:0007669"/>
    <property type="project" value="UniProtKB-ARBA"/>
</dbReference>
<name>A0A372DMH8_9GAMM</name>
<dbReference type="FunFam" id="3.40.50.720:FF:000173">
    <property type="entry name" value="3-oxoacyl-[acyl-carrier protein] reductase"/>
    <property type="match status" value="1"/>
</dbReference>
<dbReference type="OrthoDB" id="9804774at2"/>
<accession>A0A372DMH8</accession>
<keyword evidence="2" id="KW-0560">Oxidoreductase</keyword>
<dbReference type="InterPro" id="IPR002347">
    <property type="entry name" value="SDR_fam"/>
</dbReference>
<dbReference type="Gene3D" id="3.40.50.720">
    <property type="entry name" value="NAD(P)-binding Rossmann-like Domain"/>
    <property type="match status" value="1"/>
</dbReference>
<sequence>MSARVALVTGGTGGIGTAICKRLADLGHKVATNYRNEDKARAWQRKLQAEGYEIALARGDVSLPEDGQALVREVEAQLGPVDILVNNAGITRDTTFHKMTYQQWNEVIRTNLDSCFNVTRPVIEGMRARKWGRVIQIASINGQKGQYGQANYAAAKAGMHGFTISLAQENAKFGITVNTVSPGYIGTDMVMAVPEEVRNKIVAQIPLGRLGTPEEIAYAVAFFIPEEASWITGANLSANGGQYMGW</sequence>
<dbReference type="InterPro" id="IPR011283">
    <property type="entry name" value="Acetoacetyl-CoA_reductase"/>
</dbReference>
<dbReference type="PRINTS" id="PR00080">
    <property type="entry name" value="SDRFAMILY"/>
</dbReference>
<dbReference type="GO" id="GO:0018454">
    <property type="term" value="F:acetoacetyl-CoA reductase activity"/>
    <property type="evidence" value="ECO:0007669"/>
    <property type="project" value="InterPro"/>
</dbReference>